<comment type="caution">
    <text evidence="3">The sequence shown here is derived from an EMBL/GenBank/DDBJ whole genome shotgun (WGS) entry which is preliminary data.</text>
</comment>
<gene>
    <name evidence="3" type="ORF">E8E13_004659</name>
</gene>
<evidence type="ECO:0000313" key="4">
    <source>
        <dbReference type="Proteomes" id="UP000801428"/>
    </source>
</evidence>
<feature type="compositionally biased region" description="Low complexity" evidence="1">
    <location>
        <begin position="219"/>
        <end position="241"/>
    </location>
</feature>
<accession>A0A9P4T9R4</accession>
<keyword evidence="4" id="KW-1185">Reference proteome</keyword>
<dbReference type="OrthoDB" id="5233271at2759"/>
<dbReference type="Proteomes" id="UP000801428">
    <property type="component" value="Unassembled WGS sequence"/>
</dbReference>
<sequence>MKFFGIIVSATALLASGISALPLGDLGGIHPRTPSDYPINPVLAEWFNDAKTQRRLANHCNTRGGWEGWAQAEIEDELRSAFNIPHTIREVTSVYKGKELADLVLPLRPRDNGMIFELKCENAYGQKGVKIKAPVHADIAKQFAVKPEFQDYTFVALVIAFTPEADRSLTKIGMKPIPGASATVAGSHTMKIYREDYKLKSLIDEIEDLDKAMYNLFLSKSRPGSPSGTPPSSSNPTPGKTAPGKTAPGKTAPGKTAPGKTAPK</sequence>
<dbReference type="AlphaFoldDB" id="A0A9P4T9R4"/>
<proteinExistence type="predicted"/>
<organism evidence="3 4">
    <name type="scientific">Curvularia kusanoi</name>
    <name type="common">Cochliobolus kusanoi</name>
    <dbReference type="NCBI Taxonomy" id="90978"/>
    <lineage>
        <taxon>Eukaryota</taxon>
        <taxon>Fungi</taxon>
        <taxon>Dikarya</taxon>
        <taxon>Ascomycota</taxon>
        <taxon>Pezizomycotina</taxon>
        <taxon>Dothideomycetes</taxon>
        <taxon>Pleosporomycetidae</taxon>
        <taxon>Pleosporales</taxon>
        <taxon>Pleosporineae</taxon>
        <taxon>Pleosporaceae</taxon>
        <taxon>Curvularia</taxon>
    </lineage>
</organism>
<evidence type="ECO:0000256" key="2">
    <source>
        <dbReference type="SAM" id="SignalP"/>
    </source>
</evidence>
<evidence type="ECO:0000256" key="1">
    <source>
        <dbReference type="SAM" id="MobiDB-lite"/>
    </source>
</evidence>
<protein>
    <submittedName>
        <fullName evidence="3">Uncharacterized protein</fullName>
    </submittedName>
</protein>
<feature type="chain" id="PRO_5040409261" evidence="2">
    <location>
        <begin position="21"/>
        <end position="264"/>
    </location>
</feature>
<keyword evidence="2" id="KW-0732">Signal</keyword>
<dbReference type="EMBL" id="SWKU01000021">
    <property type="protein sequence ID" value="KAF2997910.1"/>
    <property type="molecule type" value="Genomic_DNA"/>
</dbReference>
<feature type="region of interest" description="Disordered" evidence="1">
    <location>
        <begin position="219"/>
        <end position="264"/>
    </location>
</feature>
<reference evidence="3" key="1">
    <citation type="submission" date="2019-04" db="EMBL/GenBank/DDBJ databases">
        <title>Sequencing of skin fungus with MAO and IRED activity.</title>
        <authorList>
            <person name="Marsaioli A.J."/>
            <person name="Bonatto J.M.C."/>
            <person name="Reis Junior O."/>
        </authorList>
    </citation>
    <scope>NUCLEOTIDE SEQUENCE</scope>
    <source>
        <strain evidence="3">30M1</strain>
    </source>
</reference>
<name>A0A9P4T9R4_CURKU</name>
<evidence type="ECO:0000313" key="3">
    <source>
        <dbReference type="EMBL" id="KAF2997910.1"/>
    </source>
</evidence>
<feature type="signal peptide" evidence="2">
    <location>
        <begin position="1"/>
        <end position="20"/>
    </location>
</feature>